<sequence length="172" mass="18299">MKHLRKCVLQLSAISALLLSLAACSEQLDSAAASTEKAQANSAVVSLDVYKSPTCGCCGKWMEHADASGFETLGHHPVDLNQFKIDKGITAPYQSCHTAVSQEGYVFEGHIPADIIHRFLANPPANALGLVVPGMPVGSPGMEVGSRQDEYAVLVLYKDGSDDIYEHIGSAQ</sequence>
<accession>A0A7W2TUD0</accession>
<evidence type="ECO:0000313" key="3">
    <source>
        <dbReference type="Proteomes" id="UP000539350"/>
    </source>
</evidence>
<dbReference type="AlphaFoldDB" id="A0A7W2TUD0"/>
<protein>
    <submittedName>
        <fullName evidence="2">DUF411 domain-containing protein</fullName>
    </submittedName>
</protein>
<proteinExistence type="predicted"/>
<evidence type="ECO:0000313" key="2">
    <source>
        <dbReference type="EMBL" id="MBA6412079.1"/>
    </source>
</evidence>
<gene>
    <name evidence="2" type="ORF">H2508_03030</name>
</gene>
<comment type="caution">
    <text evidence="2">The sequence shown here is derived from an EMBL/GenBank/DDBJ whole genome shotgun (WGS) entry which is preliminary data.</text>
</comment>
<dbReference type="Proteomes" id="UP000539350">
    <property type="component" value="Unassembled WGS sequence"/>
</dbReference>
<dbReference type="PROSITE" id="PS51257">
    <property type="entry name" value="PROKAR_LIPOPROTEIN"/>
    <property type="match status" value="1"/>
</dbReference>
<dbReference type="EMBL" id="JACFXU010000013">
    <property type="protein sequence ID" value="MBA6412079.1"/>
    <property type="molecule type" value="Genomic_DNA"/>
</dbReference>
<dbReference type="InterPro" id="IPR007332">
    <property type="entry name" value="DUF411"/>
</dbReference>
<feature type="chain" id="PRO_5030858247" evidence="1">
    <location>
        <begin position="23"/>
        <end position="172"/>
    </location>
</feature>
<reference evidence="2 3" key="1">
    <citation type="submission" date="2020-07" db="EMBL/GenBank/DDBJ databases">
        <title>Halieaceae bacterium, F7430, whole genome shotgun sequencing project.</title>
        <authorList>
            <person name="Jiang S."/>
            <person name="Liu Z.W."/>
            <person name="Du Z.J."/>
        </authorList>
    </citation>
    <scope>NUCLEOTIDE SEQUENCE [LARGE SCALE GENOMIC DNA]</scope>
    <source>
        <strain evidence="2 3">F7430</strain>
    </source>
</reference>
<feature type="signal peptide" evidence="1">
    <location>
        <begin position="1"/>
        <end position="22"/>
    </location>
</feature>
<keyword evidence="3" id="KW-1185">Reference proteome</keyword>
<evidence type="ECO:0000256" key="1">
    <source>
        <dbReference type="SAM" id="SignalP"/>
    </source>
</evidence>
<name>A0A7W2TUD0_9GAMM</name>
<dbReference type="Pfam" id="PF04214">
    <property type="entry name" value="DUF411"/>
    <property type="match status" value="1"/>
</dbReference>
<keyword evidence="1" id="KW-0732">Signal</keyword>
<organism evidence="2 3">
    <name type="scientific">Sediminihaliea albiluteola</name>
    <dbReference type="NCBI Taxonomy" id="2758564"/>
    <lineage>
        <taxon>Bacteria</taxon>
        <taxon>Pseudomonadati</taxon>
        <taxon>Pseudomonadota</taxon>
        <taxon>Gammaproteobacteria</taxon>
        <taxon>Cellvibrionales</taxon>
        <taxon>Halieaceae</taxon>
        <taxon>Sediminihaliea</taxon>
    </lineage>
</organism>